<dbReference type="Pfam" id="PF02626">
    <property type="entry name" value="CT_A_B"/>
    <property type="match status" value="1"/>
</dbReference>
<keyword evidence="6" id="KW-1185">Reference proteome</keyword>
<dbReference type="NCBIfam" id="TIGR00724">
    <property type="entry name" value="urea_amlyse_rel"/>
    <property type="match status" value="1"/>
</dbReference>
<dbReference type="PANTHER" id="PTHR43309:SF3">
    <property type="entry name" value="5-OXOPROLINASE SUBUNIT C"/>
    <property type="match status" value="1"/>
</dbReference>
<dbReference type="AlphaFoldDB" id="A0A2D0N968"/>
<name>A0A2D0N968_FLAN2</name>
<sequence>MKEQAVTLQIIKSGLLTLVQDGGRLGQQAFGLPTGGVMDRRAAATANWLTGQPEDYPVLEITLQGPEIQFDGSLQIAITGADLSPTIDEVPVANYQTLDVKEGQTLRFGAARSGCRAYLAIRGRWQIKEWLGSFSGLAVAGKYWPPGSRLEKDTRINIWPGEPLAARKLSSREQPHHSHELSVRVMEGPEVDWFPASAIQFFTSHAFTVGPDSNRMGYRLRENLPDYQPQLELISSGIVPGTIQVLPAGNPVVLLADAQTSGGYPRLGNVLSRDLDFLAQLVPGDRIRFVMV</sequence>
<evidence type="ECO:0000256" key="1">
    <source>
        <dbReference type="ARBA" id="ARBA00022741"/>
    </source>
</evidence>
<dbReference type="EMBL" id="PDUD01000023">
    <property type="protein sequence ID" value="PHN04928.1"/>
    <property type="molecule type" value="Genomic_DNA"/>
</dbReference>
<evidence type="ECO:0000313" key="6">
    <source>
        <dbReference type="Proteomes" id="UP000223913"/>
    </source>
</evidence>
<dbReference type="InterPro" id="IPR052708">
    <property type="entry name" value="PxpC"/>
</dbReference>
<keyword evidence="2" id="KW-0378">Hydrolase</keyword>
<protein>
    <submittedName>
        <fullName evidence="5">KipI antagonist</fullName>
    </submittedName>
</protein>
<dbReference type="SUPFAM" id="SSF50891">
    <property type="entry name" value="Cyclophilin-like"/>
    <property type="match status" value="1"/>
</dbReference>
<evidence type="ECO:0000256" key="2">
    <source>
        <dbReference type="ARBA" id="ARBA00022801"/>
    </source>
</evidence>
<feature type="domain" description="Carboxyltransferase" evidence="4">
    <location>
        <begin position="29"/>
        <end position="292"/>
    </location>
</feature>
<dbReference type="InterPro" id="IPR003778">
    <property type="entry name" value="CT_A_B"/>
</dbReference>
<proteinExistence type="predicted"/>
<evidence type="ECO:0000259" key="4">
    <source>
        <dbReference type="SMART" id="SM00797"/>
    </source>
</evidence>
<dbReference type="GO" id="GO:0016787">
    <property type="term" value="F:hydrolase activity"/>
    <property type="evidence" value="ECO:0007669"/>
    <property type="project" value="UniProtKB-KW"/>
</dbReference>
<dbReference type="SMART" id="SM00797">
    <property type="entry name" value="AHS2"/>
    <property type="match status" value="1"/>
</dbReference>
<dbReference type="GO" id="GO:0005524">
    <property type="term" value="F:ATP binding"/>
    <property type="evidence" value="ECO:0007669"/>
    <property type="project" value="UniProtKB-KW"/>
</dbReference>
<keyword evidence="1" id="KW-0547">Nucleotide-binding</keyword>
<evidence type="ECO:0000256" key="3">
    <source>
        <dbReference type="ARBA" id="ARBA00022840"/>
    </source>
</evidence>
<gene>
    <name evidence="5" type="ORF">CRP01_18015</name>
</gene>
<dbReference type="OrthoDB" id="9782422at2"/>
<keyword evidence="3" id="KW-0067">ATP-binding</keyword>
<reference evidence="5 6" key="1">
    <citation type="submission" date="2017-10" db="EMBL/GenBank/DDBJ databases">
        <title>The draft genome sequence of Lewinella nigricans NBRC 102662.</title>
        <authorList>
            <person name="Wang K."/>
        </authorList>
    </citation>
    <scope>NUCLEOTIDE SEQUENCE [LARGE SCALE GENOMIC DNA]</scope>
    <source>
        <strain evidence="5 6">NBRC 102662</strain>
    </source>
</reference>
<dbReference type="PANTHER" id="PTHR43309">
    <property type="entry name" value="5-OXOPROLINASE SUBUNIT C"/>
    <property type="match status" value="1"/>
</dbReference>
<accession>A0A2D0N968</accession>
<evidence type="ECO:0000313" key="5">
    <source>
        <dbReference type="EMBL" id="PHN04928.1"/>
    </source>
</evidence>
<dbReference type="Gene3D" id="2.40.100.10">
    <property type="entry name" value="Cyclophilin-like"/>
    <property type="match status" value="1"/>
</dbReference>
<comment type="caution">
    <text evidence="5">The sequence shown here is derived from an EMBL/GenBank/DDBJ whole genome shotgun (WGS) entry which is preliminary data.</text>
</comment>
<organism evidence="5 6">
    <name type="scientific">Flavilitoribacter nigricans (strain ATCC 23147 / DSM 23189 / NBRC 102662 / NCIMB 1420 / SS-2)</name>
    <name type="common">Lewinella nigricans</name>
    <dbReference type="NCBI Taxonomy" id="1122177"/>
    <lineage>
        <taxon>Bacteria</taxon>
        <taxon>Pseudomonadati</taxon>
        <taxon>Bacteroidota</taxon>
        <taxon>Saprospiria</taxon>
        <taxon>Saprospirales</taxon>
        <taxon>Lewinellaceae</taxon>
        <taxon>Flavilitoribacter</taxon>
    </lineage>
</organism>
<dbReference type="RefSeq" id="WP_099151473.1">
    <property type="nucleotide sequence ID" value="NZ_PDUD01000023.1"/>
</dbReference>
<dbReference type="Proteomes" id="UP000223913">
    <property type="component" value="Unassembled WGS sequence"/>
</dbReference>
<dbReference type="InterPro" id="IPR029000">
    <property type="entry name" value="Cyclophilin-like_dom_sf"/>
</dbReference>